<sequence>MKMKILIFSALIANLIYAMPLSQTNALTKEIDKTYKNQIIDMKI</sequence>
<protein>
    <submittedName>
        <fullName evidence="2">Uncharacterized protein</fullName>
    </submittedName>
</protein>
<dbReference type="RefSeq" id="WP_258058520.1">
    <property type="nucleotide sequence ID" value="NZ_FAVC01000001.1"/>
</dbReference>
<reference evidence="2 3" key="1">
    <citation type="submission" date="2015-11" db="EMBL/GenBank/DDBJ databases">
        <authorList>
            <consortium name="Pathogen Informatics"/>
        </authorList>
    </citation>
    <scope>NUCLEOTIDE SEQUENCE [LARGE SCALE GENOMIC DNA]</scope>
    <source>
        <strain evidence="2 3">007A-0283</strain>
    </source>
</reference>
<dbReference type="EMBL" id="FAVC01000001">
    <property type="protein sequence ID" value="CUU74787.1"/>
    <property type="molecule type" value="Genomic_DNA"/>
</dbReference>
<feature type="chain" id="PRO_5040747969" evidence="1">
    <location>
        <begin position="19"/>
        <end position="44"/>
    </location>
</feature>
<dbReference type="Proteomes" id="UP000052245">
    <property type="component" value="Unassembled WGS sequence"/>
</dbReference>
<evidence type="ECO:0000256" key="1">
    <source>
        <dbReference type="SAM" id="SignalP"/>
    </source>
</evidence>
<proteinExistence type="predicted"/>
<accession>A0A9W5ANY9</accession>
<evidence type="ECO:0000313" key="2">
    <source>
        <dbReference type="EMBL" id="CUU74787.1"/>
    </source>
</evidence>
<organism evidence="2 3">
    <name type="scientific">Campylobacter hyointestinalis subsp. hyointestinalis</name>
    <dbReference type="NCBI Taxonomy" id="91352"/>
    <lineage>
        <taxon>Bacteria</taxon>
        <taxon>Pseudomonadati</taxon>
        <taxon>Campylobacterota</taxon>
        <taxon>Epsilonproteobacteria</taxon>
        <taxon>Campylobacterales</taxon>
        <taxon>Campylobacteraceae</taxon>
        <taxon>Campylobacter</taxon>
    </lineage>
</organism>
<comment type="caution">
    <text evidence="2">The sequence shown here is derived from an EMBL/GenBank/DDBJ whole genome shotgun (WGS) entry which is preliminary data.</text>
</comment>
<feature type="signal peptide" evidence="1">
    <location>
        <begin position="1"/>
        <end position="18"/>
    </location>
</feature>
<name>A0A9W5ANY9_CAMHY</name>
<keyword evidence="1" id="KW-0732">Signal</keyword>
<gene>
    <name evidence="2" type="ORF">ERS739223_00487</name>
</gene>
<evidence type="ECO:0000313" key="3">
    <source>
        <dbReference type="Proteomes" id="UP000052245"/>
    </source>
</evidence>
<dbReference type="AlphaFoldDB" id="A0A9W5ANY9"/>